<name>A0AB39R9I5_9ACTN</name>
<evidence type="ECO:0000313" key="1">
    <source>
        <dbReference type="EMBL" id="XDQ51699.1"/>
    </source>
</evidence>
<reference evidence="1" key="1">
    <citation type="submission" date="2024-07" db="EMBL/GenBank/DDBJ databases">
        <authorList>
            <person name="Yu S.T."/>
        </authorList>
    </citation>
    <scope>NUCLEOTIDE SEQUENCE</scope>
    <source>
        <strain evidence="1">R41</strain>
    </source>
</reference>
<dbReference type="EMBL" id="CP163443">
    <property type="protein sequence ID" value="XDQ51699.1"/>
    <property type="molecule type" value="Genomic_DNA"/>
</dbReference>
<dbReference type="RefSeq" id="WP_369245018.1">
    <property type="nucleotide sequence ID" value="NZ_CP163443.1"/>
</dbReference>
<gene>
    <name evidence="1" type="ORF">AB5J53_08585</name>
</gene>
<protein>
    <submittedName>
        <fullName evidence="1">Uncharacterized protein</fullName>
    </submittedName>
</protein>
<dbReference type="AlphaFoldDB" id="A0AB39R9I5"/>
<sequence>MAHHTFPDDLVEAQRDWNRTYEALARRNPARTRVLRRQLLELSRQLVGHPFWSTTAGSSRTAWAELRREARAQPESEGS</sequence>
<proteinExistence type="predicted"/>
<accession>A0AB39R9I5</accession>
<organism evidence="1">
    <name type="scientific">Streptomyces sp. R41</name>
    <dbReference type="NCBI Taxonomy" id="3238632"/>
    <lineage>
        <taxon>Bacteria</taxon>
        <taxon>Bacillati</taxon>
        <taxon>Actinomycetota</taxon>
        <taxon>Actinomycetes</taxon>
        <taxon>Kitasatosporales</taxon>
        <taxon>Streptomycetaceae</taxon>
        <taxon>Streptomyces</taxon>
    </lineage>
</organism>